<protein>
    <submittedName>
        <fullName evidence="1">Uncharacterized protein</fullName>
    </submittedName>
</protein>
<comment type="caution">
    <text evidence="1">The sequence shown here is derived from an EMBL/GenBank/DDBJ whole genome shotgun (WGS) entry which is preliminary data.</text>
</comment>
<gene>
    <name evidence="1" type="ORF">SDC9_153908</name>
</gene>
<organism evidence="1">
    <name type="scientific">bioreactor metagenome</name>
    <dbReference type="NCBI Taxonomy" id="1076179"/>
    <lineage>
        <taxon>unclassified sequences</taxon>
        <taxon>metagenomes</taxon>
        <taxon>ecological metagenomes</taxon>
    </lineage>
</organism>
<dbReference type="AlphaFoldDB" id="A0A645EZH2"/>
<sequence>MDRCVVHVHDGLPGRLLVVAASDHEHRAPYAEQVA</sequence>
<reference evidence="1" key="1">
    <citation type="submission" date="2019-08" db="EMBL/GenBank/DDBJ databases">
        <authorList>
            <person name="Kucharzyk K."/>
            <person name="Murdoch R.W."/>
            <person name="Higgins S."/>
            <person name="Loffler F."/>
        </authorList>
    </citation>
    <scope>NUCLEOTIDE SEQUENCE</scope>
</reference>
<evidence type="ECO:0000313" key="1">
    <source>
        <dbReference type="EMBL" id="MPN06652.1"/>
    </source>
</evidence>
<proteinExistence type="predicted"/>
<dbReference type="EMBL" id="VSSQ01052583">
    <property type="protein sequence ID" value="MPN06652.1"/>
    <property type="molecule type" value="Genomic_DNA"/>
</dbReference>
<accession>A0A645EZH2</accession>
<name>A0A645EZH2_9ZZZZ</name>